<sequence length="433" mass="46616">MDHADTNGLDLAPFRGLRYDPAKVGDLALVTSPPYDVIEPGGIGLLEDAEPHNIVRIVLPRADACGAEGPYAHAGVTLRTWLGEGILRPDPEPALYVYEQITATAHQRGLIGALALGNGRGGNPAVLPHEDVMPGPVADRTELMRATQANPEPILLAYTGDGPASDAVDRAATAGRPLLETRTPDGTEHRLWAVTDPAELARIAADLATRQALIADGHHRWAGYRRLRDDAHASGLGAGAWDRGLVLLVDTARYPLQVGAIHRVLPGLSVPRVLDELRSHGPAGSGAFLSRRVEDPWPSVLWTLERAEGPAYLLTGDGTFHLLTDPDPELLHQAVRYDRPAAWRSLDATILHAALLDHVWRVPDDPAHITYHHDAVAAIREAQRTGGSALILRPTSESVVRELAQQSVRMPRKSTSFGPKPATGLVLRSLSLD</sequence>
<comment type="caution">
    <text evidence="1">The sequence shown here is derived from an EMBL/GenBank/DDBJ whole genome shotgun (WGS) entry which is preliminary data.</text>
</comment>
<dbReference type="PANTHER" id="PTHR36454">
    <property type="entry name" value="LMO2823 PROTEIN"/>
    <property type="match status" value="1"/>
</dbReference>
<evidence type="ECO:0000313" key="2">
    <source>
        <dbReference type="Proteomes" id="UP001551482"/>
    </source>
</evidence>
<organism evidence="1 2">
    <name type="scientific">Streptodolium elevatio</name>
    <dbReference type="NCBI Taxonomy" id="3157996"/>
    <lineage>
        <taxon>Bacteria</taxon>
        <taxon>Bacillati</taxon>
        <taxon>Actinomycetota</taxon>
        <taxon>Actinomycetes</taxon>
        <taxon>Kitasatosporales</taxon>
        <taxon>Streptomycetaceae</taxon>
        <taxon>Streptodolium</taxon>
    </lineage>
</organism>
<dbReference type="Pfam" id="PF06245">
    <property type="entry name" value="DUF1015"/>
    <property type="match status" value="1"/>
</dbReference>
<dbReference type="PIRSF" id="PIRSF033563">
    <property type="entry name" value="UCP033563"/>
    <property type="match status" value="1"/>
</dbReference>
<dbReference type="Proteomes" id="UP001551482">
    <property type="component" value="Unassembled WGS sequence"/>
</dbReference>
<dbReference type="RefSeq" id="WP_358360702.1">
    <property type="nucleotide sequence ID" value="NZ_JBEZFP010000107.1"/>
</dbReference>
<accession>A0ABV3DQH0</accession>
<keyword evidence="2" id="KW-1185">Reference proteome</keyword>
<gene>
    <name evidence="1" type="ORF">AB0C36_31340</name>
</gene>
<dbReference type="EMBL" id="JBEZFP010000107">
    <property type="protein sequence ID" value="MEU8137990.1"/>
    <property type="molecule type" value="Genomic_DNA"/>
</dbReference>
<proteinExistence type="predicted"/>
<evidence type="ECO:0000313" key="1">
    <source>
        <dbReference type="EMBL" id="MEU8137990.1"/>
    </source>
</evidence>
<name>A0ABV3DQH0_9ACTN</name>
<dbReference type="PANTHER" id="PTHR36454:SF1">
    <property type="entry name" value="DUF1015 DOMAIN-CONTAINING PROTEIN"/>
    <property type="match status" value="1"/>
</dbReference>
<protein>
    <submittedName>
        <fullName evidence="1">DUF1015 domain-containing protein</fullName>
    </submittedName>
</protein>
<dbReference type="InterPro" id="IPR008323">
    <property type="entry name" value="UCP033563"/>
</dbReference>
<reference evidence="1 2" key="1">
    <citation type="submission" date="2024-06" db="EMBL/GenBank/DDBJ databases">
        <title>The Natural Products Discovery Center: Release of the First 8490 Sequenced Strains for Exploring Actinobacteria Biosynthetic Diversity.</title>
        <authorList>
            <person name="Kalkreuter E."/>
            <person name="Kautsar S.A."/>
            <person name="Yang D."/>
            <person name="Bader C.D."/>
            <person name="Teijaro C.N."/>
            <person name="Fluegel L."/>
            <person name="Davis C.M."/>
            <person name="Simpson J.R."/>
            <person name="Lauterbach L."/>
            <person name="Steele A.D."/>
            <person name="Gui C."/>
            <person name="Meng S."/>
            <person name="Li G."/>
            <person name="Viehrig K."/>
            <person name="Ye F."/>
            <person name="Su P."/>
            <person name="Kiefer A.F."/>
            <person name="Nichols A."/>
            <person name="Cepeda A.J."/>
            <person name="Yan W."/>
            <person name="Fan B."/>
            <person name="Jiang Y."/>
            <person name="Adhikari A."/>
            <person name="Zheng C.-J."/>
            <person name="Schuster L."/>
            <person name="Cowan T.M."/>
            <person name="Smanski M.J."/>
            <person name="Chevrette M.G."/>
            <person name="De Carvalho L.P.S."/>
            <person name="Shen B."/>
        </authorList>
    </citation>
    <scope>NUCLEOTIDE SEQUENCE [LARGE SCALE GENOMIC DNA]</scope>
    <source>
        <strain evidence="1 2">NPDC048946</strain>
    </source>
</reference>